<evidence type="ECO:0000259" key="6">
    <source>
        <dbReference type="PROSITE" id="PS50089"/>
    </source>
</evidence>
<feature type="compositionally biased region" description="Low complexity" evidence="5">
    <location>
        <begin position="341"/>
        <end position="350"/>
    </location>
</feature>
<feature type="domain" description="RING-type" evidence="6">
    <location>
        <begin position="12"/>
        <end position="60"/>
    </location>
</feature>
<dbReference type="InterPro" id="IPR035437">
    <property type="entry name" value="SNase_OB-fold_sf"/>
</dbReference>
<evidence type="ECO:0000256" key="2">
    <source>
        <dbReference type="ARBA" id="ARBA00022771"/>
    </source>
</evidence>
<dbReference type="PROSITE" id="PS50304">
    <property type="entry name" value="TUDOR"/>
    <property type="match status" value="3"/>
</dbReference>
<feature type="region of interest" description="Disordered" evidence="5">
    <location>
        <begin position="887"/>
        <end position="942"/>
    </location>
</feature>
<feature type="region of interest" description="Disordered" evidence="5">
    <location>
        <begin position="1138"/>
        <end position="1165"/>
    </location>
</feature>
<evidence type="ECO:0000256" key="5">
    <source>
        <dbReference type="SAM" id="MobiDB-lite"/>
    </source>
</evidence>
<feature type="compositionally biased region" description="Polar residues" evidence="5">
    <location>
        <begin position="351"/>
        <end position="360"/>
    </location>
</feature>
<dbReference type="InterPro" id="IPR001841">
    <property type="entry name" value="Znf_RING"/>
</dbReference>
<evidence type="ECO:0000313" key="9">
    <source>
        <dbReference type="Proteomes" id="UP001219934"/>
    </source>
</evidence>
<keyword evidence="3" id="KW-0862">Zinc</keyword>
<dbReference type="Gene3D" id="2.30.30.140">
    <property type="match status" value="4"/>
</dbReference>
<dbReference type="InterPro" id="IPR017907">
    <property type="entry name" value="Znf_RING_CS"/>
</dbReference>
<dbReference type="Pfam" id="PF00567">
    <property type="entry name" value="TUDOR"/>
    <property type="match status" value="6"/>
</dbReference>
<keyword evidence="2 4" id="KW-0863">Zinc-finger</keyword>
<feature type="region of interest" description="Disordered" evidence="5">
    <location>
        <begin position="292"/>
        <end position="369"/>
    </location>
</feature>
<dbReference type="EMBL" id="JAPTMU010000013">
    <property type="protein sequence ID" value="KAJ4932976.1"/>
    <property type="molecule type" value="Genomic_DNA"/>
</dbReference>
<evidence type="ECO:0000256" key="1">
    <source>
        <dbReference type="ARBA" id="ARBA00022723"/>
    </source>
</evidence>
<dbReference type="InterPro" id="IPR002999">
    <property type="entry name" value="Tudor"/>
</dbReference>
<gene>
    <name evidence="8" type="ORF">JOQ06_029814</name>
</gene>
<dbReference type="InterPro" id="IPR013083">
    <property type="entry name" value="Znf_RING/FYVE/PHD"/>
</dbReference>
<accession>A0AAD6AXS2</accession>
<feature type="domain" description="Tudor" evidence="7">
    <location>
        <begin position="1000"/>
        <end position="1058"/>
    </location>
</feature>
<dbReference type="GO" id="GO:0008270">
    <property type="term" value="F:zinc ion binding"/>
    <property type="evidence" value="ECO:0007669"/>
    <property type="project" value="UniProtKB-KW"/>
</dbReference>
<feature type="compositionally biased region" description="Basic and acidic residues" evidence="5">
    <location>
        <begin position="1138"/>
        <end position="1149"/>
    </location>
</feature>
<keyword evidence="1" id="KW-0479">Metal-binding</keyword>
<dbReference type="PROSITE" id="PS00518">
    <property type="entry name" value="ZF_RING_1"/>
    <property type="match status" value="1"/>
</dbReference>
<dbReference type="PANTHER" id="PTHR16442:SF1">
    <property type="entry name" value="RING FINGER PROTEIN 17"/>
    <property type="match status" value="1"/>
</dbReference>
<reference evidence="8" key="1">
    <citation type="submission" date="2022-11" db="EMBL/GenBank/DDBJ databases">
        <title>Chromosome-level genome of Pogonophryne albipinna.</title>
        <authorList>
            <person name="Jo E."/>
        </authorList>
    </citation>
    <scope>NUCLEOTIDE SEQUENCE</scope>
    <source>
        <strain evidence="8">SGF0006</strain>
        <tissue evidence="8">Muscle</tissue>
    </source>
</reference>
<evidence type="ECO:0000259" key="7">
    <source>
        <dbReference type="PROSITE" id="PS50304"/>
    </source>
</evidence>
<feature type="region of interest" description="Disordered" evidence="5">
    <location>
        <begin position="94"/>
        <end position="115"/>
    </location>
</feature>
<name>A0AAD6AXS2_9TELE</name>
<dbReference type="SUPFAM" id="SSF63748">
    <property type="entry name" value="Tudor/PWWP/MBT"/>
    <property type="match status" value="5"/>
</dbReference>
<feature type="domain" description="Tudor" evidence="7">
    <location>
        <begin position="1255"/>
        <end position="1312"/>
    </location>
</feature>
<evidence type="ECO:0008006" key="10">
    <source>
        <dbReference type="Google" id="ProtNLM"/>
    </source>
</evidence>
<sequence>MERGDNPSAEMCTLCGEAFTLPEDEVEGNLPRVLLCSHIYCTSCLLSIQSDDVITCPECKVDSTLPEGGVFGLQEDSGIIGLIYTAKLNRKSSRSSYRKKDESSPLKDINTNTEDVEQSTDIEKIRTAVDEALVQAAENHALLDKINETLKTGLADQVKRDRARLEFEITQAADKASQAIQKWKDEQMSELTKLNARFSTGRAELCRVQKKMKALEIAMQMAREVRRVPFLEQYCTLDKVLETLQAPVDEQSFDVKCITLGSGLSSVFQIDCLKQSLALSLAIEVGDPKLLSELPPKHHEPSSFNRKSSLQRAEGRDRNYNFPSGNDLPTHPKQNQESPRSRSPLSRGSSQIPLGSSNRPRQNDTSHSRNPDVIIEELYKEQQHAPPPTGPELASDAGRIQRKKINQSFGNQADFLQMVIVTHIVNPSHFYVRYEAENSESENLSEKINVFCSRDSCHFTSSDKVENGSLIFVKSKEGLWCRARVVSVLQIGRVDAGKDCPVTQLASVRVFFLDSGLNIRLPIQREEGSTESSLQEVNTQLRKVYEGVNRVLSNFAPQAIRCSLKDLVPYDLTKGWKKDAQVKFSRMVGSAAVDMRHMGQDRDTLLVDLNKVPVNQSSGNPISVREYLVLNEVARYYAPVNLGMRTLLFYPPDYPKVDTEVNAVVSHINTPTDFYIQVVENMESLLLFAKLQDCYNATMMAGDEDFNIYCPVMEQACVARFKGKLWYRAQIIARALKMKRGWVFQHDNDPKHTARATKEWLRKKHFKAKTRNPAGKKVEVQYVDFGIKKILSVSDLRKIKDEFFALPSMAIHCCLSEIIPLDGNTWSETCCNRFVSLAQDKLVTIVATGQPGSQPLPLKLFESSLNGPQANIATLLVKEELASFKDSSAPCRPKSLQETLRSSAEDSTEAIWDPPLELGLDTESVDTPEQKTPGDKTEEQPEFDAQLKLPDQLKDLKVRVSHVNSPSSFYVQLTQNDAQLKKICELVKKQCARMDAEDIIWKADIYCAAQIDGVWERGQICSDVESDNIAEVLRCDHGNKVKIHISDLRPLRPSLTGALALEPAGGRSTWTATACDLISFYLAGASAIVTIKELTDKPPVPVILSCSNKTGRFVSIADFLVSEGLALRERKPRDVVVKKSEKSKIKETEAPPPVSETQTKGSDVKGINTPPALPPSPLFFPATPISITTSPRPNSRTIMSAEKVKTPMYNPPELPCLGNIQINVSAIGEDECQLEQLRERIQQSMKTLPRQKPYTWKSVLGCAVIGPDMLWYRGQLLEVLGGHVKVQYVDYGLVENIPVVHVYPVLLCEDVPQLCMPCKLHSINPVGGRWQRDAVAFLKELLLNRCVDMRVMELPSDPRDPLSVELFVDGLSLSRILCHHEHASMDPSLSVNKEFTVMSARLLDDWDIDTEGLKGPEEPLLGPFIYPNLPQEGERIQVRVKHLWTPNELFLWPLDGADEVDGETLEEVLTRINSDLSSLQRLGNFRQGAPCLAEYRDGKYYRAELIKITSVEPVMILVKHVDFGSDDTLPPSKLRKMCAELMSFPSRALKVKVAGFKPPSKSQQQQQDVLPYSPAWSVKAAMDMIDMLHGNITASVVAREPELTVLLYNEDEELVHLPLVSNGLAELE</sequence>
<organism evidence="8 9">
    <name type="scientific">Pogonophryne albipinna</name>
    <dbReference type="NCBI Taxonomy" id="1090488"/>
    <lineage>
        <taxon>Eukaryota</taxon>
        <taxon>Metazoa</taxon>
        <taxon>Chordata</taxon>
        <taxon>Craniata</taxon>
        <taxon>Vertebrata</taxon>
        <taxon>Euteleostomi</taxon>
        <taxon>Actinopterygii</taxon>
        <taxon>Neopterygii</taxon>
        <taxon>Teleostei</taxon>
        <taxon>Neoteleostei</taxon>
        <taxon>Acanthomorphata</taxon>
        <taxon>Eupercaria</taxon>
        <taxon>Perciformes</taxon>
        <taxon>Notothenioidei</taxon>
        <taxon>Pogonophryne</taxon>
    </lineage>
</organism>
<dbReference type="PANTHER" id="PTHR16442">
    <property type="entry name" value="RING FINGER PROTEIN 17"/>
    <property type="match status" value="1"/>
</dbReference>
<dbReference type="SUPFAM" id="SSF57850">
    <property type="entry name" value="RING/U-box"/>
    <property type="match status" value="1"/>
</dbReference>
<feature type="domain" description="Tudor" evidence="7">
    <location>
        <begin position="1484"/>
        <end position="1544"/>
    </location>
</feature>
<dbReference type="Gene3D" id="2.40.50.90">
    <property type="match status" value="4"/>
</dbReference>
<evidence type="ECO:0000256" key="4">
    <source>
        <dbReference type="PROSITE-ProRule" id="PRU00175"/>
    </source>
</evidence>
<comment type="caution">
    <text evidence="8">The sequence shown here is derived from an EMBL/GenBank/DDBJ whole genome shotgun (WGS) entry which is preliminary data.</text>
</comment>
<feature type="compositionally biased region" description="Basic and acidic residues" evidence="5">
    <location>
        <begin position="928"/>
        <end position="939"/>
    </location>
</feature>
<dbReference type="Gene3D" id="3.30.420.10">
    <property type="entry name" value="Ribonuclease H-like superfamily/Ribonuclease H"/>
    <property type="match status" value="1"/>
</dbReference>
<protein>
    <recommendedName>
        <fullName evidence="10">RING finger protein 17</fullName>
    </recommendedName>
</protein>
<dbReference type="GO" id="GO:0003676">
    <property type="term" value="F:nucleic acid binding"/>
    <property type="evidence" value="ECO:0007669"/>
    <property type="project" value="InterPro"/>
</dbReference>
<evidence type="ECO:0000313" key="8">
    <source>
        <dbReference type="EMBL" id="KAJ4932976.1"/>
    </source>
</evidence>
<keyword evidence="9" id="KW-1185">Reference proteome</keyword>
<dbReference type="Proteomes" id="UP001219934">
    <property type="component" value="Unassembled WGS sequence"/>
</dbReference>
<feature type="compositionally biased region" description="Polar residues" evidence="5">
    <location>
        <begin position="302"/>
        <end position="311"/>
    </location>
</feature>
<dbReference type="SMART" id="SM00184">
    <property type="entry name" value="RING"/>
    <property type="match status" value="1"/>
</dbReference>
<evidence type="ECO:0000256" key="3">
    <source>
        <dbReference type="ARBA" id="ARBA00022833"/>
    </source>
</evidence>
<dbReference type="PROSITE" id="PS50089">
    <property type="entry name" value="ZF_RING_2"/>
    <property type="match status" value="1"/>
</dbReference>
<proteinExistence type="predicted"/>
<dbReference type="SMART" id="SM00333">
    <property type="entry name" value="TUDOR"/>
    <property type="match status" value="3"/>
</dbReference>
<dbReference type="Gene3D" id="3.30.40.10">
    <property type="entry name" value="Zinc/RING finger domain, C3HC4 (zinc finger)"/>
    <property type="match status" value="1"/>
</dbReference>
<dbReference type="InterPro" id="IPR036397">
    <property type="entry name" value="RNaseH_sf"/>
</dbReference>